<evidence type="ECO:0000313" key="8">
    <source>
        <dbReference type="Proteomes" id="UP001220964"/>
    </source>
</evidence>
<proteinExistence type="inferred from homology"/>
<dbReference type="AlphaFoldDB" id="A0AAE3NV03"/>
<dbReference type="InterPro" id="IPR011250">
    <property type="entry name" value="OMP/PagP_B-barrel"/>
</dbReference>
<organism evidence="7 8">
    <name type="scientific">Psychromarinibacter sediminicola</name>
    <dbReference type="NCBI Taxonomy" id="3033385"/>
    <lineage>
        <taxon>Bacteria</taxon>
        <taxon>Pseudomonadati</taxon>
        <taxon>Pseudomonadota</taxon>
        <taxon>Alphaproteobacteria</taxon>
        <taxon>Rhodobacterales</taxon>
        <taxon>Paracoccaceae</taxon>
        <taxon>Psychromarinibacter</taxon>
    </lineage>
</organism>
<dbReference type="Pfam" id="PF13505">
    <property type="entry name" value="OMP_b-brl"/>
    <property type="match status" value="1"/>
</dbReference>
<evidence type="ECO:0000256" key="3">
    <source>
        <dbReference type="ARBA" id="ARBA00023136"/>
    </source>
</evidence>
<protein>
    <submittedName>
        <fullName evidence="7">Outer membrane beta-barrel protein</fullName>
    </submittedName>
</protein>
<dbReference type="SUPFAM" id="SSF56925">
    <property type="entry name" value="OMPA-like"/>
    <property type="match status" value="1"/>
</dbReference>
<dbReference type="Proteomes" id="UP001220964">
    <property type="component" value="Unassembled WGS sequence"/>
</dbReference>
<dbReference type="InterPro" id="IPR051692">
    <property type="entry name" value="OMP-like"/>
</dbReference>
<evidence type="ECO:0000259" key="6">
    <source>
        <dbReference type="Pfam" id="PF13505"/>
    </source>
</evidence>
<evidence type="ECO:0000313" key="7">
    <source>
        <dbReference type="EMBL" id="MDF0601470.1"/>
    </source>
</evidence>
<comment type="subcellular location">
    <subcellularLocation>
        <location evidence="1">Membrane</location>
    </subcellularLocation>
</comment>
<comment type="caution">
    <text evidence="7">The sequence shown here is derived from an EMBL/GenBank/DDBJ whole genome shotgun (WGS) entry which is preliminary data.</text>
</comment>
<evidence type="ECO:0000256" key="1">
    <source>
        <dbReference type="ARBA" id="ARBA00004370"/>
    </source>
</evidence>
<gene>
    <name evidence="7" type="ORF">P1J78_12060</name>
</gene>
<dbReference type="RefSeq" id="WP_275567610.1">
    <property type="nucleotide sequence ID" value="NZ_JARGYC010000028.1"/>
</dbReference>
<dbReference type="InterPro" id="IPR027385">
    <property type="entry name" value="Beta-barrel_OMP"/>
</dbReference>
<name>A0AAE3NV03_9RHOB</name>
<keyword evidence="8" id="KW-1185">Reference proteome</keyword>
<accession>A0AAE3NV03</accession>
<sequence>MKTLVIASVAALATAPAFAGNLTPADPDPVVTPPPAPATPVGYDWTGFYAGAQLGWGHVENGNNDANGFGGGVHAGYDWDFGDIVVGVAADYDLTAIESNSGNATLDNVARAKLRAGYDVGKVLFYGTGGAAWAQGSFSGTDYSDNGWFAGAGAEYRVNEKVSIAGEALYHVFDNFDGTGIDFGGTTVAARVSYRF</sequence>
<feature type="signal peptide" evidence="5">
    <location>
        <begin position="1"/>
        <end position="19"/>
    </location>
</feature>
<evidence type="ECO:0000256" key="4">
    <source>
        <dbReference type="ARBA" id="ARBA00038306"/>
    </source>
</evidence>
<dbReference type="PANTHER" id="PTHR34001:SF3">
    <property type="entry name" value="BLL7405 PROTEIN"/>
    <property type="match status" value="1"/>
</dbReference>
<dbReference type="PANTHER" id="PTHR34001">
    <property type="entry name" value="BLL7405 PROTEIN"/>
    <property type="match status" value="1"/>
</dbReference>
<feature type="domain" description="Outer membrane protein beta-barrel" evidence="6">
    <location>
        <begin position="36"/>
        <end position="196"/>
    </location>
</feature>
<keyword evidence="3" id="KW-0472">Membrane</keyword>
<dbReference type="GO" id="GO:0016020">
    <property type="term" value="C:membrane"/>
    <property type="evidence" value="ECO:0007669"/>
    <property type="project" value="UniProtKB-SubCell"/>
</dbReference>
<evidence type="ECO:0000256" key="2">
    <source>
        <dbReference type="ARBA" id="ARBA00022729"/>
    </source>
</evidence>
<dbReference type="EMBL" id="JARGYC010000028">
    <property type="protein sequence ID" value="MDF0601470.1"/>
    <property type="molecule type" value="Genomic_DNA"/>
</dbReference>
<keyword evidence="2 5" id="KW-0732">Signal</keyword>
<dbReference type="Gene3D" id="2.40.160.20">
    <property type="match status" value="1"/>
</dbReference>
<comment type="similarity">
    <text evidence="4">Belongs to the Omp25/RopB family.</text>
</comment>
<feature type="chain" id="PRO_5042107824" evidence="5">
    <location>
        <begin position="20"/>
        <end position="196"/>
    </location>
</feature>
<reference evidence="7" key="1">
    <citation type="submission" date="2023-03" db="EMBL/GenBank/DDBJ databases">
        <title>Multiphase analysis and comparison of six strains from genera Psychromarinibacter, Lutimaribacter, and Maritimibacter, including a novel species: Psychromarinibacter sediminicola sp. nov.</title>
        <authorList>
            <person name="Wang Y.-H."/>
            <person name="Ye M.-Q."/>
            <person name="Du Z.-J."/>
        </authorList>
    </citation>
    <scope>NUCLEOTIDE SEQUENCE</scope>
    <source>
        <strain evidence="7">C21-152</strain>
    </source>
</reference>
<evidence type="ECO:0000256" key="5">
    <source>
        <dbReference type="SAM" id="SignalP"/>
    </source>
</evidence>